<proteinExistence type="inferred from homology"/>
<keyword evidence="4" id="KW-1185">Reference proteome</keyword>
<feature type="domain" description="Sulfatase N-terminal" evidence="2">
    <location>
        <begin position="2"/>
        <end position="351"/>
    </location>
</feature>
<dbReference type="SUPFAM" id="SSF53649">
    <property type="entry name" value="Alkaline phosphatase-like"/>
    <property type="match status" value="1"/>
</dbReference>
<dbReference type="OrthoDB" id="3164at2157"/>
<sequence>MRNVVLICLDTVRKDYFDRFAERLRERADASFDQCRAASGWSVPSHASMMTGKLPHQHGIHVYNRDFSGLRREDTFLADLPDHRAFGSSANVYASDAFGFDLLFDDFTSVSPDRRFPDGIDAEKFGQECEETGLARYLAFLKASLASDHPVQSLANGALVEFDRQFAELPVPKPLDDGANIVAREAVKLVREHGDADPFFMFTNFMDAHGPLTHVRGYDSDLHDAPYSWTTGEYSTHEVNVSGKLEENREHIEHTRGLYGAAIDYLDRKVCSFVDRVQAETDRETTFVITADHGENLAFEADGGLLAHKGVLTEGLLHVPLLVVNAPEGYDDSETGYFSHVDLGRLLVGLARGETPDVFEARIAAERIGSNMAADASEAERREWDRMIRVVYDGADKYEWDSNGTRLRHRLDPDRPNWQELAAEDVDVSDLDEAFFDVPLDEYKREAVTASTDHDVDQTTKARLSDLGYI</sequence>
<accession>M0GFV3</accession>
<dbReference type="AlphaFoldDB" id="M0GFV3"/>
<reference evidence="3 4" key="1">
    <citation type="journal article" date="2014" name="PLoS Genet.">
        <title>Phylogenetically driven sequencing of extremely halophilic archaea reveals strategies for static and dynamic osmo-response.</title>
        <authorList>
            <person name="Becker E.A."/>
            <person name="Seitzer P.M."/>
            <person name="Tritt A."/>
            <person name="Larsen D."/>
            <person name="Krusor M."/>
            <person name="Yao A.I."/>
            <person name="Wu D."/>
            <person name="Madern D."/>
            <person name="Eisen J.A."/>
            <person name="Darling A.E."/>
            <person name="Facciotti M.T."/>
        </authorList>
    </citation>
    <scope>NUCLEOTIDE SEQUENCE [LARGE SCALE GENOMIC DNA]</scope>
    <source>
        <strain evidence="4">DSM 18310 / JCM 13924 / TL6</strain>
    </source>
</reference>
<evidence type="ECO:0000259" key="2">
    <source>
        <dbReference type="Pfam" id="PF00884"/>
    </source>
</evidence>
<dbReference type="GO" id="GO:0004065">
    <property type="term" value="F:arylsulfatase activity"/>
    <property type="evidence" value="ECO:0007669"/>
    <property type="project" value="TreeGrafter"/>
</dbReference>
<dbReference type="InterPro" id="IPR000917">
    <property type="entry name" value="Sulfatase_N"/>
</dbReference>
<name>M0GFV3_HALPT</name>
<dbReference type="InterPro" id="IPR017850">
    <property type="entry name" value="Alkaline_phosphatase_core_sf"/>
</dbReference>
<comment type="caution">
    <text evidence="3">The sequence shown here is derived from an EMBL/GenBank/DDBJ whole genome shotgun (WGS) entry which is preliminary data.</text>
</comment>
<dbReference type="PATRIC" id="fig|1227461.3.peg.1589"/>
<dbReference type="Gene3D" id="3.40.720.10">
    <property type="entry name" value="Alkaline Phosphatase, subunit A"/>
    <property type="match status" value="1"/>
</dbReference>
<dbReference type="PANTHER" id="PTHR42693">
    <property type="entry name" value="ARYLSULFATASE FAMILY MEMBER"/>
    <property type="match status" value="1"/>
</dbReference>
<evidence type="ECO:0000313" key="4">
    <source>
        <dbReference type="Proteomes" id="UP000011559"/>
    </source>
</evidence>
<protein>
    <submittedName>
        <fullName evidence="3">Sulfatase</fullName>
    </submittedName>
</protein>
<dbReference type="EMBL" id="AOLG01000013">
    <property type="protein sequence ID" value="ELZ71151.1"/>
    <property type="molecule type" value="Genomic_DNA"/>
</dbReference>
<dbReference type="PANTHER" id="PTHR42693:SF33">
    <property type="entry name" value="ARYLSULFATASE"/>
    <property type="match status" value="1"/>
</dbReference>
<dbReference type="Proteomes" id="UP000011559">
    <property type="component" value="Unassembled WGS sequence"/>
</dbReference>
<comment type="similarity">
    <text evidence="1">Belongs to the sulfatase family.</text>
</comment>
<dbReference type="InterPro" id="IPR050738">
    <property type="entry name" value="Sulfatase"/>
</dbReference>
<dbReference type="Pfam" id="PF00884">
    <property type="entry name" value="Sulfatase"/>
    <property type="match status" value="1"/>
</dbReference>
<evidence type="ECO:0000256" key="1">
    <source>
        <dbReference type="ARBA" id="ARBA00008779"/>
    </source>
</evidence>
<dbReference type="RefSeq" id="WP_008093408.1">
    <property type="nucleotide sequence ID" value="NZ_AOLG01000013.1"/>
</dbReference>
<gene>
    <name evidence="3" type="ORF">C457_07852</name>
</gene>
<organism evidence="3 4">
    <name type="scientific">Haloferax prahovense (strain DSM 18310 / JCM 13924 / TL6)</name>
    <dbReference type="NCBI Taxonomy" id="1227461"/>
    <lineage>
        <taxon>Archaea</taxon>
        <taxon>Methanobacteriati</taxon>
        <taxon>Methanobacteriota</taxon>
        <taxon>Stenosarchaea group</taxon>
        <taxon>Halobacteria</taxon>
        <taxon>Halobacteriales</taxon>
        <taxon>Haloferacaceae</taxon>
        <taxon>Haloferax</taxon>
    </lineage>
</organism>
<evidence type="ECO:0000313" key="3">
    <source>
        <dbReference type="EMBL" id="ELZ71151.1"/>
    </source>
</evidence>